<accession>A0A5B7CGB8</accession>
<dbReference type="EMBL" id="VSRR010000026">
    <property type="protein sequence ID" value="MPC08340.1"/>
    <property type="molecule type" value="Genomic_DNA"/>
</dbReference>
<organism evidence="2 3">
    <name type="scientific">Portunus trituberculatus</name>
    <name type="common">Swimming crab</name>
    <name type="synonym">Neptunus trituberculatus</name>
    <dbReference type="NCBI Taxonomy" id="210409"/>
    <lineage>
        <taxon>Eukaryota</taxon>
        <taxon>Metazoa</taxon>
        <taxon>Ecdysozoa</taxon>
        <taxon>Arthropoda</taxon>
        <taxon>Crustacea</taxon>
        <taxon>Multicrustacea</taxon>
        <taxon>Malacostraca</taxon>
        <taxon>Eumalacostraca</taxon>
        <taxon>Eucarida</taxon>
        <taxon>Decapoda</taxon>
        <taxon>Pleocyemata</taxon>
        <taxon>Brachyura</taxon>
        <taxon>Eubrachyura</taxon>
        <taxon>Portunoidea</taxon>
        <taxon>Portunidae</taxon>
        <taxon>Portuninae</taxon>
        <taxon>Portunus</taxon>
    </lineage>
</organism>
<proteinExistence type="predicted"/>
<evidence type="ECO:0000313" key="2">
    <source>
        <dbReference type="EMBL" id="MPC08340.1"/>
    </source>
</evidence>
<comment type="caution">
    <text evidence="2">The sequence shown here is derived from an EMBL/GenBank/DDBJ whole genome shotgun (WGS) entry which is preliminary data.</text>
</comment>
<feature type="compositionally biased region" description="Polar residues" evidence="1">
    <location>
        <begin position="102"/>
        <end position="113"/>
    </location>
</feature>
<protein>
    <submittedName>
        <fullName evidence="2">Uncharacterized protein</fullName>
    </submittedName>
</protein>
<dbReference type="AlphaFoldDB" id="A0A5B7CGB8"/>
<evidence type="ECO:0000313" key="3">
    <source>
        <dbReference type="Proteomes" id="UP000324222"/>
    </source>
</evidence>
<name>A0A5B7CGB8_PORTR</name>
<feature type="region of interest" description="Disordered" evidence="1">
    <location>
        <begin position="101"/>
        <end position="122"/>
    </location>
</feature>
<sequence>MVSLLEGVTRGAPGVWMAGLSRCWSIRTARPSLPTSGMPALPVPTLLQHPFYLLPLQYAHALVHARRDARKGSTVATSLLGFCRARLTCVHLEPRYRAPSRAPSTQATFSSRMGKQDSSRAVFTPSRTANTRLGMKGFPQVHCLEVSCLP</sequence>
<gene>
    <name evidence="2" type="ORF">E2C01_000923</name>
</gene>
<reference evidence="2 3" key="1">
    <citation type="submission" date="2019-05" db="EMBL/GenBank/DDBJ databases">
        <title>Another draft genome of Portunus trituberculatus and its Hox gene families provides insights of decapod evolution.</title>
        <authorList>
            <person name="Jeong J.-H."/>
            <person name="Song I."/>
            <person name="Kim S."/>
            <person name="Choi T."/>
            <person name="Kim D."/>
            <person name="Ryu S."/>
            <person name="Kim W."/>
        </authorList>
    </citation>
    <scope>NUCLEOTIDE SEQUENCE [LARGE SCALE GENOMIC DNA]</scope>
    <source>
        <tissue evidence="2">Muscle</tissue>
    </source>
</reference>
<dbReference type="Proteomes" id="UP000324222">
    <property type="component" value="Unassembled WGS sequence"/>
</dbReference>
<evidence type="ECO:0000256" key="1">
    <source>
        <dbReference type="SAM" id="MobiDB-lite"/>
    </source>
</evidence>
<keyword evidence="3" id="KW-1185">Reference proteome</keyword>